<gene>
    <name evidence="2" type="ORF">SteCoe_18525</name>
</gene>
<evidence type="ECO:0000313" key="3">
    <source>
        <dbReference type="Proteomes" id="UP000187209"/>
    </source>
</evidence>
<keyword evidence="1" id="KW-0812">Transmembrane</keyword>
<sequence length="287" mass="32892">MFEYLSYYDESFKDIIDHLYLKETYLLKSIYAIYEEVFVYSYNFDYKFQDVVDVEIRDLKTQKIIEHILSLFENLSPYLKYDHNEVKKFWKILIKDHVNMLNSKKKSLNKLENSENMIIETMENCIYVPSMGIFEKLIPSISGIIIGIASSITRAAIIAAATEASAAIVAAATTAWIPIVGWTIFGVTTTASIAWIVYSVLKTTTTECKNYSKKAELGYKILLALKFVDSVNGEIIKNTDNEDNGVIKDKKNYSFNLEFEHKKANPLSACAKVKFYFVQERESLTVS</sequence>
<reference evidence="2 3" key="1">
    <citation type="submission" date="2016-11" db="EMBL/GenBank/DDBJ databases">
        <title>The macronuclear genome of Stentor coeruleus: a giant cell with tiny introns.</title>
        <authorList>
            <person name="Slabodnick M."/>
            <person name="Ruby J.G."/>
            <person name="Reiff S.B."/>
            <person name="Swart E.C."/>
            <person name="Gosai S."/>
            <person name="Prabakaran S."/>
            <person name="Witkowska E."/>
            <person name="Larue G.E."/>
            <person name="Fisher S."/>
            <person name="Freeman R.M."/>
            <person name="Gunawardena J."/>
            <person name="Chu W."/>
            <person name="Stover N.A."/>
            <person name="Gregory B.D."/>
            <person name="Nowacki M."/>
            <person name="Derisi J."/>
            <person name="Roy S.W."/>
            <person name="Marshall W.F."/>
            <person name="Sood P."/>
        </authorList>
    </citation>
    <scope>NUCLEOTIDE SEQUENCE [LARGE SCALE GENOMIC DNA]</scope>
    <source>
        <strain evidence="2">WM001</strain>
    </source>
</reference>
<feature type="transmembrane region" description="Helical" evidence="1">
    <location>
        <begin position="137"/>
        <end position="159"/>
    </location>
</feature>
<protein>
    <submittedName>
        <fullName evidence="2">Uncharacterized protein</fullName>
    </submittedName>
</protein>
<name>A0A1R2BW72_9CILI</name>
<proteinExistence type="predicted"/>
<dbReference type="AlphaFoldDB" id="A0A1R2BW72"/>
<comment type="caution">
    <text evidence="2">The sequence shown here is derived from an EMBL/GenBank/DDBJ whole genome shotgun (WGS) entry which is preliminary data.</text>
</comment>
<keyword evidence="1" id="KW-1133">Transmembrane helix</keyword>
<dbReference type="EMBL" id="MPUH01000395">
    <property type="protein sequence ID" value="OMJ81069.1"/>
    <property type="molecule type" value="Genomic_DNA"/>
</dbReference>
<keyword evidence="1" id="KW-0472">Membrane</keyword>
<accession>A0A1R2BW72</accession>
<organism evidence="2 3">
    <name type="scientific">Stentor coeruleus</name>
    <dbReference type="NCBI Taxonomy" id="5963"/>
    <lineage>
        <taxon>Eukaryota</taxon>
        <taxon>Sar</taxon>
        <taxon>Alveolata</taxon>
        <taxon>Ciliophora</taxon>
        <taxon>Postciliodesmatophora</taxon>
        <taxon>Heterotrichea</taxon>
        <taxon>Heterotrichida</taxon>
        <taxon>Stentoridae</taxon>
        <taxon>Stentor</taxon>
    </lineage>
</organism>
<evidence type="ECO:0000313" key="2">
    <source>
        <dbReference type="EMBL" id="OMJ81069.1"/>
    </source>
</evidence>
<feature type="transmembrane region" description="Helical" evidence="1">
    <location>
        <begin position="179"/>
        <end position="201"/>
    </location>
</feature>
<keyword evidence="3" id="KW-1185">Reference proteome</keyword>
<evidence type="ECO:0000256" key="1">
    <source>
        <dbReference type="SAM" id="Phobius"/>
    </source>
</evidence>
<dbReference type="Proteomes" id="UP000187209">
    <property type="component" value="Unassembled WGS sequence"/>
</dbReference>